<feature type="transmembrane region" description="Helical" evidence="8">
    <location>
        <begin position="348"/>
        <end position="381"/>
    </location>
</feature>
<dbReference type="AlphaFoldDB" id="A0A5S9IJ22"/>
<evidence type="ECO:0000313" key="11">
    <source>
        <dbReference type="Proteomes" id="UP000326354"/>
    </source>
</evidence>
<evidence type="ECO:0000256" key="5">
    <source>
        <dbReference type="ARBA" id="ARBA00022692"/>
    </source>
</evidence>
<keyword evidence="2" id="KW-1003">Cell membrane</keyword>
<keyword evidence="5 8" id="KW-0812">Transmembrane</keyword>
<dbReference type="GO" id="GO:0009103">
    <property type="term" value="P:lipopolysaccharide biosynthetic process"/>
    <property type="evidence" value="ECO:0007669"/>
    <property type="project" value="UniProtKB-ARBA"/>
</dbReference>
<evidence type="ECO:0000256" key="3">
    <source>
        <dbReference type="ARBA" id="ARBA00022676"/>
    </source>
</evidence>
<dbReference type="OrthoDB" id="5318634at2"/>
<sequence>MIADTQKLYKKILQYAPCFFIILVALCLRFYDVESSLWLDEVYSLERSGITGKIGSVSDLITYVAHNDAHPPCYYVLLRLWASVSYHPVWLKLLSMLFGIGAIAFAYLIVAKVADHYRASLCAITLACSYFLIHYSQNIRHYSLVNFLAIFSSWCIVQGVMTNKTRYFFIYAFATILGFYTYYYLAFLFATHGAILFFYGGIQQKLLYNIRTAKNTHSVFGNIYEQITHQVNFARWVKSQVVATVVFFPWLYYVLPLRLSLFAQVEVKERGSVTLANLYELLQDFLMGETQLYVAQYIFVGILILGCITLLFSDKKYLWLYSVILLPTIITVFFPFKGHVFQSKHLIYLLPLLLCIINVCCLNIRILSIFLFALICTNLYMLHSESHKQKQPWNTAINEVYRDIERGDVLCFNPYYLEVPAMYYYKRQGTLQGKEIVPAFVYLTPQQNIPRRLQPYIYFSEQHLQRVSKRNLWLIEIANCHSTPRNHAFFIWCEKLFKRVEQRSYQGSFGTIIVRRYTPRK</sequence>
<feature type="domain" description="Glycosyltransferase RgtA/B/C/D-like" evidence="9">
    <location>
        <begin position="70"/>
        <end position="198"/>
    </location>
</feature>
<keyword evidence="3" id="KW-0328">Glycosyltransferase</keyword>
<dbReference type="Proteomes" id="UP000326354">
    <property type="component" value="Chromosome"/>
</dbReference>
<keyword evidence="11" id="KW-1185">Reference proteome</keyword>
<feature type="transmembrane region" description="Helical" evidence="8">
    <location>
        <begin position="117"/>
        <end position="133"/>
    </location>
</feature>
<dbReference type="RefSeq" id="WP_151966220.1">
    <property type="nucleotide sequence ID" value="NZ_AP019860.1"/>
</dbReference>
<feature type="transmembrane region" description="Helical" evidence="8">
    <location>
        <begin position="12"/>
        <end position="31"/>
    </location>
</feature>
<protein>
    <recommendedName>
        <fullName evidence="9">Glycosyltransferase RgtA/B/C/D-like domain-containing protein</fullName>
    </recommendedName>
</protein>
<evidence type="ECO:0000256" key="8">
    <source>
        <dbReference type="SAM" id="Phobius"/>
    </source>
</evidence>
<name>A0A5S9IJ22_UABAM</name>
<comment type="subcellular location">
    <subcellularLocation>
        <location evidence="1">Cell membrane</location>
        <topology evidence="1">Multi-pass membrane protein</topology>
    </subcellularLocation>
</comment>
<dbReference type="GO" id="GO:0005886">
    <property type="term" value="C:plasma membrane"/>
    <property type="evidence" value="ECO:0007669"/>
    <property type="project" value="UniProtKB-SubCell"/>
</dbReference>
<reference evidence="10 11" key="1">
    <citation type="submission" date="2019-08" db="EMBL/GenBank/DDBJ databases">
        <title>Complete genome sequence of Candidatus Uab amorphum.</title>
        <authorList>
            <person name="Shiratori T."/>
            <person name="Suzuki S."/>
            <person name="Kakizawa Y."/>
            <person name="Ishida K."/>
        </authorList>
    </citation>
    <scope>NUCLEOTIDE SEQUENCE [LARGE SCALE GENOMIC DNA]</scope>
    <source>
        <strain evidence="10 11">SRT547</strain>
    </source>
</reference>
<gene>
    <name evidence="10" type="ORF">UABAM_00303</name>
</gene>
<dbReference type="InterPro" id="IPR038731">
    <property type="entry name" value="RgtA/B/C-like"/>
</dbReference>
<dbReference type="EMBL" id="AP019860">
    <property type="protein sequence ID" value="BBM81960.1"/>
    <property type="molecule type" value="Genomic_DNA"/>
</dbReference>
<evidence type="ECO:0000256" key="7">
    <source>
        <dbReference type="ARBA" id="ARBA00023136"/>
    </source>
</evidence>
<evidence type="ECO:0000256" key="6">
    <source>
        <dbReference type="ARBA" id="ARBA00022989"/>
    </source>
</evidence>
<dbReference type="KEGG" id="uam:UABAM_00303"/>
<evidence type="ECO:0000256" key="2">
    <source>
        <dbReference type="ARBA" id="ARBA00022475"/>
    </source>
</evidence>
<dbReference type="PANTHER" id="PTHR33908">
    <property type="entry name" value="MANNOSYLTRANSFERASE YKCB-RELATED"/>
    <property type="match status" value="1"/>
</dbReference>
<keyword evidence="6 8" id="KW-1133">Transmembrane helix</keyword>
<organism evidence="10 11">
    <name type="scientific">Uabimicrobium amorphum</name>
    <dbReference type="NCBI Taxonomy" id="2596890"/>
    <lineage>
        <taxon>Bacteria</taxon>
        <taxon>Pseudomonadati</taxon>
        <taxon>Planctomycetota</taxon>
        <taxon>Candidatus Uabimicrobiia</taxon>
        <taxon>Candidatus Uabimicrobiales</taxon>
        <taxon>Candidatus Uabimicrobiaceae</taxon>
        <taxon>Candidatus Uabimicrobium</taxon>
    </lineage>
</organism>
<feature type="transmembrane region" description="Helical" evidence="8">
    <location>
        <begin position="139"/>
        <end position="157"/>
    </location>
</feature>
<proteinExistence type="predicted"/>
<feature type="transmembrane region" description="Helical" evidence="8">
    <location>
        <begin position="89"/>
        <end position="110"/>
    </location>
</feature>
<accession>A0A5S9IJ22</accession>
<dbReference type="PANTHER" id="PTHR33908:SF11">
    <property type="entry name" value="MEMBRANE PROTEIN"/>
    <property type="match status" value="1"/>
</dbReference>
<evidence type="ECO:0000256" key="4">
    <source>
        <dbReference type="ARBA" id="ARBA00022679"/>
    </source>
</evidence>
<feature type="transmembrane region" description="Helical" evidence="8">
    <location>
        <begin position="241"/>
        <end position="261"/>
    </location>
</feature>
<feature type="transmembrane region" description="Helical" evidence="8">
    <location>
        <begin position="169"/>
        <end position="199"/>
    </location>
</feature>
<dbReference type="InterPro" id="IPR050297">
    <property type="entry name" value="LipidA_mod_glycosyltrf_83"/>
</dbReference>
<evidence type="ECO:0000256" key="1">
    <source>
        <dbReference type="ARBA" id="ARBA00004651"/>
    </source>
</evidence>
<evidence type="ECO:0000313" key="10">
    <source>
        <dbReference type="EMBL" id="BBM81960.1"/>
    </source>
</evidence>
<keyword evidence="7 8" id="KW-0472">Membrane</keyword>
<dbReference type="GO" id="GO:0016763">
    <property type="term" value="F:pentosyltransferase activity"/>
    <property type="evidence" value="ECO:0007669"/>
    <property type="project" value="TreeGrafter"/>
</dbReference>
<feature type="transmembrane region" description="Helical" evidence="8">
    <location>
        <begin position="318"/>
        <end position="336"/>
    </location>
</feature>
<feature type="transmembrane region" description="Helical" evidence="8">
    <location>
        <begin position="292"/>
        <end position="312"/>
    </location>
</feature>
<evidence type="ECO:0000259" key="9">
    <source>
        <dbReference type="Pfam" id="PF13231"/>
    </source>
</evidence>
<dbReference type="Pfam" id="PF13231">
    <property type="entry name" value="PMT_2"/>
    <property type="match status" value="1"/>
</dbReference>
<keyword evidence="4" id="KW-0808">Transferase</keyword>